<dbReference type="InterPro" id="IPR001810">
    <property type="entry name" value="F-box_dom"/>
</dbReference>
<proteinExistence type="predicted"/>
<evidence type="ECO:0000259" key="1">
    <source>
        <dbReference type="PROSITE" id="PS50181"/>
    </source>
</evidence>
<protein>
    <recommendedName>
        <fullName evidence="1">F-box domain-containing protein</fullName>
    </recommendedName>
</protein>
<evidence type="ECO:0000313" key="2">
    <source>
        <dbReference type="EMBL" id="KAK1614014.1"/>
    </source>
</evidence>
<dbReference type="Gene3D" id="1.20.1280.50">
    <property type="match status" value="1"/>
</dbReference>
<accession>A0AAD8VP68</accession>
<organism evidence="2 3">
    <name type="scientific">Lolium multiflorum</name>
    <name type="common">Italian ryegrass</name>
    <name type="synonym">Lolium perenne subsp. multiflorum</name>
    <dbReference type="NCBI Taxonomy" id="4521"/>
    <lineage>
        <taxon>Eukaryota</taxon>
        <taxon>Viridiplantae</taxon>
        <taxon>Streptophyta</taxon>
        <taxon>Embryophyta</taxon>
        <taxon>Tracheophyta</taxon>
        <taxon>Spermatophyta</taxon>
        <taxon>Magnoliopsida</taxon>
        <taxon>Liliopsida</taxon>
        <taxon>Poales</taxon>
        <taxon>Poaceae</taxon>
        <taxon>BOP clade</taxon>
        <taxon>Pooideae</taxon>
        <taxon>Poodae</taxon>
        <taxon>Poeae</taxon>
        <taxon>Poeae Chloroplast Group 2 (Poeae type)</taxon>
        <taxon>Loliodinae</taxon>
        <taxon>Loliinae</taxon>
        <taxon>Lolium</taxon>
    </lineage>
</organism>
<gene>
    <name evidence="2" type="ORF">QYE76_019531</name>
</gene>
<reference evidence="2" key="1">
    <citation type="submission" date="2023-07" db="EMBL/GenBank/DDBJ databases">
        <title>A chromosome-level genome assembly of Lolium multiflorum.</title>
        <authorList>
            <person name="Chen Y."/>
            <person name="Copetti D."/>
            <person name="Kolliker R."/>
            <person name="Studer B."/>
        </authorList>
    </citation>
    <scope>NUCLEOTIDE SEQUENCE</scope>
    <source>
        <strain evidence="2">02402/16</strain>
        <tissue evidence="2">Leaf</tissue>
    </source>
</reference>
<name>A0AAD8VP68_LOLMU</name>
<dbReference type="CDD" id="cd09917">
    <property type="entry name" value="F-box_SF"/>
    <property type="match status" value="1"/>
</dbReference>
<dbReference type="SUPFAM" id="SSF81383">
    <property type="entry name" value="F-box domain"/>
    <property type="match status" value="1"/>
</dbReference>
<dbReference type="Proteomes" id="UP001231189">
    <property type="component" value="Unassembled WGS sequence"/>
</dbReference>
<dbReference type="SMART" id="SM00256">
    <property type="entry name" value="FBOX"/>
    <property type="match status" value="1"/>
</dbReference>
<dbReference type="PROSITE" id="PS50181">
    <property type="entry name" value="FBOX"/>
    <property type="match status" value="1"/>
</dbReference>
<dbReference type="PANTHER" id="PTHR31264:SF23">
    <property type="entry name" value="F-BOX DOMAIN-CONTAINING PROTEIN"/>
    <property type="match status" value="1"/>
</dbReference>
<keyword evidence="3" id="KW-1185">Reference proteome</keyword>
<dbReference type="PANTHER" id="PTHR31264">
    <property type="entry name" value="OS07G0554500 PROTEIN-RELATED"/>
    <property type="match status" value="1"/>
</dbReference>
<evidence type="ECO:0000313" key="3">
    <source>
        <dbReference type="Proteomes" id="UP001231189"/>
    </source>
</evidence>
<dbReference type="EMBL" id="JAUUTY010000006">
    <property type="protein sequence ID" value="KAK1614014.1"/>
    <property type="molecule type" value="Genomic_DNA"/>
</dbReference>
<comment type="caution">
    <text evidence="2">The sequence shown here is derived from an EMBL/GenBank/DDBJ whole genome shotgun (WGS) entry which is preliminary data.</text>
</comment>
<dbReference type="AlphaFoldDB" id="A0AAD8VP68"/>
<feature type="domain" description="F-box" evidence="1">
    <location>
        <begin position="1"/>
        <end position="50"/>
    </location>
</feature>
<dbReference type="Pfam" id="PF12937">
    <property type="entry name" value="F-box-like"/>
    <property type="match status" value="1"/>
</dbReference>
<dbReference type="InterPro" id="IPR036047">
    <property type="entry name" value="F-box-like_dom_sf"/>
</dbReference>
<sequence>MALPTIPEDVLAEIFLRLPTPGDVISASGVCVSFRRVVADRSFLRRFRKLHAPPLLGFLTEQRLEKLRQFHPTTVPYPSTLAANNIALAADFSFGFLPVGDWAVHDIRDGRSLLLGSTHGGDAPDGPFSDDIVVCDPLHRRYLLLPPIPDDLVANLVDYAALIKRRRAYGAFLLPPGSDDDEGNTSFRVIWVEMCNSKMVAFVFSSSDEQWRAVPSRCCSDLFPGCLFMSVGKSFFSCRHYANGCFYWLMDWREELLVLDTRRMEFYSVDSPPGTQGFGWGDMAIVEEGEDTPAISLENPMSID</sequence>